<dbReference type="AlphaFoldDB" id="A0A0B5AGN8"/>
<organism evidence="1 2">
    <name type="scientific">Jeotgalibacillus malaysiensis</name>
    <dbReference type="NCBI Taxonomy" id="1508404"/>
    <lineage>
        <taxon>Bacteria</taxon>
        <taxon>Bacillati</taxon>
        <taxon>Bacillota</taxon>
        <taxon>Bacilli</taxon>
        <taxon>Bacillales</taxon>
        <taxon>Caryophanaceae</taxon>
        <taxon>Jeotgalibacillus</taxon>
    </lineage>
</organism>
<evidence type="ECO:0000313" key="2">
    <source>
        <dbReference type="Proteomes" id="UP000031449"/>
    </source>
</evidence>
<protein>
    <submittedName>
        <fullName evidence="1">Uncharacterized protein</fullName>
    </submittedName>
</protein>
<dbReference type="Proteomes" id="UP000031449">
    <property type="component" value="Chromosome"/>
</dbReference>
<dbReference type="HOGENOM" id="CLU_3311096_0_0_9"/>
<keyword evidence="2" id="KW-1185">Reference proteome</keyword>
<gene>
    <name evidence="1" type="ORF">JMA_02080</name>
</gene>
<dbReference type="EMBL" id="CP009416">
    <property type="protein sequence ID" value="AJD89525.1"/>
    <property type="molecule type" value="Genomic_DNA"/>
</dbReference>
<proteinExistence type="predicted"/>
<reference evidence="1 2" key="1">
    <citation type="submission" date="2014-08" db="EMBL/GenBank/DDBJ databases">
        <title>Complete genome of a marine bacteria Jeotgalibacillus malaysiensis.</title>
        <authorList>
            <person name="Yaakop A.S."/>
            <person name="Chan K.-G."/>
            <person name="Goh K.M."/>
        </authorList>
    </citation>
    <scope>NUCLEOTIDE SEQUENCE [LARGE SCALE GENOMIC DNA]</scope>
    <source>
        <strain evidence="1 2">D5</strain>
    </source>
</reference>
<name>A0A0B5AGN8_9BACL</name>
<evidence type="ECO:0000313" key="1">
    <source>
        <dbReference type="EMBL" id="AJD89525.1"/>
    </source>
</evidence>
<dbReference type="KEGG" id="jeo:JMA_02080"/>
<accession>A0A0B5AGN8</accession>
<sequence length="39" mass="4386">MFGGCLPADDCTAENLFFEITEATQWTKKTGLQHPKKLD</sequence>
<dbReference type="BioCyc" id="JESP1508404:G14D9-9425-MONOMER"/>